<accession>A0A6A3N3N8</accession>
<sequence>MPASWHSRCPRILVTAAVAALVNPSASVSNEPLLAPTNSRPYTRLLSYAAPRPSQFDCSRK</sequence>
<evidence type="ECO:0008006" key="6">
    <source>
        <dbReference type="Google" id="ProtNLM"/>
    </source>
</evidence>
<dbReference type="Proteomes" id="UP000429607">
    <property type="component" value="Unassembled WGS sequence"/>
</dbReference>
<evidence type="ECO:0000313" key="5">
    <source>
        <dbReference type="Proteomes" id="UP000435112"/>
    </source>
</evidence>
<feature type="chain" id="PRO_5036165272" description="RxLR effector protein" evidence="1">
    <location>
        <begin position="28"/>
        <end position="61"/>
    </location>
</feature>
<evidence type="ECO:0000256" key="1">
    <source>
        <dbReference type="SAM" id="SignalP"/>
    </source>
</evidence>
<name>A0A6A3N3N8_9STRA</name>
<dbReference type="Proteomes" id="UP000435112">
    <property type="component" value="Unassembled WGS sequence"/>
</dbReference>
<dbReference type="EMBL" id="QXFU01001306">
    <property type="protein sequence ID" value="KAE9005354.1"/>
    <property type="molecule type" value="Genomic_DNA"/>
</dbReference>
<gene>
    <name evidence="3" type="ORF">PR001_g8935</name>
    <name evidence="2" type="ORF">PR002_g16783</name>
</gene>
<evidence type="ECO:0000313" key="3">
    <source>
        <dbReference type="EMBL" id="KAE9036219.1"/>
    </source>
</evidence>
<evidence type="ECO:0000313" key="2">
    <source>
        <dbReference type="EMBL" id="KAE9005354.1"/>
    </source>
</evidence>
<organism evidence="3 4">
    <name type="scientific">Phytophthora rubi</name>
    <dbReference type="NCBI Taxonomy" id="129364"/>
    <lineage>
        <taxon>Eukaryota</taxon>
        <taxon>Sar</taxon>
        <taxon>Stramenopiles</taxon>
        <taxon>Oomycota</taxon>
        <taxon>Peronosporomycetes</taxon>
        <taxon>Peronosporales</taxon>
        <taxon>Peronosporaceae</taxon>
        <taxon>Phytophthora</taxon>
    </lineage>
</organism>
<dbReference type="AlphaFoldDB" id="A0A6A3N3N8"/>
<feature type="signal peptide" evidence="1">
    <location>
        <begin position="1"/>
        <end position="27"/>
    </location>
</feature>
<evidence type="ECO:0000313" key="4">
    <source>
        <dbReference type="Proteomes" id="UP000429607"/>
    </source>
</evidence>
<protein>
    <recommendedName>
        <fullName evidence="6">RxLR effector protein</fullName>
    </recommendedName>
</protein>
<keyword evidence="1" id="KW-0732">Signal</keyword>
<comment type="caution">
    <text evidence="3">The sequence shown here is derived from an EMBL/GenBank/DDBJ whole genome shotgun (WGS) entry which is preliminary data.</text>
</comment>
<dbReference type="EMBL" id="QXFV01000483">
    <property type="protein sequence ID" value="KAE9036219.1"/>
    <property type="molecule type" value="Genomic_DNA"/>
</dbReference>
<reference evidence="4 5" key="1">
    <citation type="submission" date="2018-09" db="EMBL/GenBank/DDBJ databases">
        <title>Genomic investigation of the strawberry pathogen Phytophthora fragariae indicates pathogenicity is determined by transcriptional variation in three key races.</title>
        <authorList>
            <person name="Adams T.M."/>
            <person name="Armitage A.D."/>
            <person name="Sobczyk M.K."/>
            <person name="Bates H.J."/>
            <person name="Dunwell J.M."/>
            <person name="Nellist C.F."/>
            <person name="Harrison R.J."/>
        </authorList>
    </citation>
    <scope>NUCLEOTIDE SEQUENCE [LARGE SCALE GENOMIC DNA]</scope>
    <source>
        <strain evidence="3 4">SCRP249</strain>
        <strain evidence="2 5">SCRP324</strain>
    </source>
</reference>
<proteinExistence type="predicted"/>